<dbReference type="OrthoDB" id="6101337at2"/>
<reference evidence="1 2" key="1">
    <citation type="journal article" date="2015" name="Mol. Plant Microbe Interact.">
        <title>Comparative Genomic Analysis of Pseudomonas chlororaphis PCL1606 Reveals New Insight into Antifungal Compounds Involved in Biocontrol.</title>
        <authorList>
            <person name="Calderon C.E."/>
            <person name="Ramos C."/>
            <person name="de Vicente A."/>
            <person name="Cazorla F.M."/>
        </authorList>
    </citation>
    <scope>NUCLEOTIDE SEQUENCE [LARGE SCALE GENOMIC DNA]</scope>
    <source>
        <strain evidence="1 2">PCL1606</strain>
    </source>
</reference>
<dbReference type="Proteomes" id="UP000032748">
    <property type="component" value="Chromosome"/>
</dbReference>
<dbReference type="AlphaFoldDB" id="A0A0D5XSH1"/>
<organism evidence="1 2">
    <name type="scientific">Pseudomonas chlororaphis</name>
    <dbReference type="NCBI Taxonomy" id="587753"/>
    <lineage>
        <taxon>Bacteria</taxon>
        <taxon>Pseudomonadati</taxon>
        <taxon>Pseudomonadota</taxon>
        <taxon>Gammaproteobacteria</taxon>
        <taxon>Pseudomonadales</taxon>
        <taxon>Pseudomonadaceae</taxon>
        <taxon>Pseudomonas</taxon>
    </lineage>
</organism>
<dbReference type="RefSeq" id="WP_045881023.1">
    <property type="nucleotide sequence ID" value="NZ_CP011110.1"/>
</dbReference>
<accession>A0A0D5XSH1</accession>
<sequence>MKLHKVLAIAGKHYVLVKDEVRLDLKNPGRATFTIQASAPVKGLVTLDIGYNESTLQRHFIGYVERCSAANSVQQVLFCREVAAILGNPLPLNLRHVDLRAVLGEISEQTGLRFRVPERPYASVKAPFFYSLAAGYQAMDSLARVFNIPDFIWQQQGDGEVFVGSWADSFFGARPPLQLPVELFDGYQGNQSAMVAALPGLRPGATINQGERITNVTLVHSQMAIKWTTQFAAA</sequence>
<name>A0A0D5XSH1_9PSED</name>
<proteinExistence type="predicted"/>
<protein>
    <recommendedName>
        <fullName evidence="3">Prophage PssSM-01</fullName>
    </recommendedName>
</protein>
<dbReference type="KEGG" id="pcz:PCL1606_05960"/>
<evidence type="ECO:0008006" key="3">
    <source>
        <dbReference type="Google" id="ProtNLM"/>
    </source>
</evidence>
<evidence type="ECO:0000313" key="2">
    <source>
        <dbReference type="Proteomes" id="UP000032748"/>
    </source>
</evidence>
<evidence type="ECO:0000313" key="1">
    <source>
        <dbReference type="EMBL" id="AKA22051.1"/>
    </source>
</evidence>
<dbReference type="EMBL" id="CP011110">
    <property type="protein sequence ID" value="AKA22051.1"/>
    <property type="molecule type" value="Genomic_DNA"/>
</dbReference>
<dbReference type="PATRIC" id="fig|587753.10.peg.596"/>
<gene>
    <name evidence="1" type="ORF">PCL1606_05960</name>
</gene>